<gene>
    <name evidence="1" type="ORF">EDC03_2013</name>
</gene>
<dbReference type="InParanoid" id="A0A3N1HLL8"/>
<name>A0A3N1HLL8_9ACTN</name>
<dbReference type="EMBL" id="RJKN01000004">
    <property type="protein sequence ID" value="ROP43407.1"/>
    <property type="molecule type" value="Genomic_DNA"/>
</dbReference>
<evidence type="ECO:0000313" key="2">
    <source>
        <dbReference type="Proteomes" id="UP000276232"/>
    </source>
</evidence>
<dbReference type="Proteomes" id="UP000276232">
    <property type="component" value="Unassembled WGS sequence"/>
</dbReference>
<dbReference type="InterPro" id="IPR050490">
    <property type="entry name" value="Bact_solute-bd_prot1"/>
</dbReference>
<proteinExistence type="predicted"/>
<dbReference type="SUPFAM" id="SSF53850">
    <property type="entry name" value="Periplasmic binding protein-like II"/>
    <property type="match status" value="1"/>
</dbReference>
<dbReference type="RefSeq" id="WP_123380054.1">
    <property type="nucleotide sequence ID" value="NZ_RJKN01000004.1"/>
</dbReference>
<sequence length="464" mass="49327">MPVVDRPVVPAPRRDRRRTASVVAAGLALVVAATACTDADGVEDDRLVLEVGDEPPATQEEEVALWEQRIAEFEERHPDIRVDSTPVPYSPDTFRAQLEADALPDVLLVPFTEPQGLIARGELSDLSTALADTGLEDLVNPGLQGVVSDGEGVYGVPVSAYSMGLVYNRAVFTAAGLDPDAPPTTWDEVRAAAAQITDRTDAVGLAHMGAENYGGFTLTAETYSFGGRVQDDDGQLLLTDGPMAEALELLRAMRWEDGSVDPEAGHTSETAAARLASGRVGMYVAAPDVYGALVGRLGMSPDDVGVGALPRGTEGDDYATLAGGTAAIVPAGASEEVRRAAVEWVEFSSLERYVDEEAALAEAEALRGTPVFLGVPGLSPVDEGAYAQWQEWVADDIDVPLDNFRGYTAALPEQEVQEEPGDQAQVVYRFLDDVVQAVLVDESTDIDTLLAETQEELAAELERS</sequence>
<dbReference type="Pfam" id="PF01547">
    <property type="entry name" value="SBP_bac_1"/>
    <property type="match status" value="1"/>
</dbReference>
<dbReference type="Gene3D" id="3.40.190.10">
    <property type="entry name" value="Periplasmic binding protein-like II"/>
    <property type="match status" value="1"/>
</dbReference>
<reference evidence="1 2" key="1">
    <citation type="journal article" date="2015" name="Stand. Genomic Sci.">
        <title>Genomic Encyclopedia of Bacterial and Archaeal Type Strains, Phase III: the genomes of soil and plant-associated and newly described type strains.</title>
        <authorList>
            <person name="Whitman W.B."/>
            <person name="Woyke T."/>
            <person name="Klenk H.P."/>
            <person name="Zhou Y."/>
            <person name="Lilburn T.G."/>
            <person name="Beck B.J."/>
            <person name="De Vos P."/>
            <person name="Vandamme P."/>
            <person name="Eisen J.A."/>
            <person name="Garrity G."/>
            <person name="Hugenholtz P."/>
            <person name="Kyrpides N.C."/>
        </authorList>
    </citation>
    <scope>NUCLEOTIDE SEQUENCE [LARGE SCALE GENOMIC DNA]</scope>
    <source>
        <strain evidence="1 2">CECT 7306</strain>
    </source>
</reference>
<dbReference type="PANTHER" id="PTHR43649">
    <property type="entry name" value="ARABINOSE-BINDING PROTEIN-RELATED"/>
    <property type="match status" value="1"/>
</dbReference>
<dbReference type="OrthoDB" id="2644341at2"/>
<dbReference type="AlphaFoldDB" id="A0A3N1HLL8"/>
<accession>A0A3N1HLL8</accession>
<organism evidence="1 2">
    <name type="scientific">Pseudokineococcus lusitanus</name>
    <dbReference type="NCBI Taxonomy" id="763993"/>
    <lineage>
        <taxon>Bacteria</taxon>
        <taxon>Bacillati</taxon>
        <taxon>Actinomycetota</taxon>
        <taxon>Actinomycetes</taxon>
        <taxon>Kineosporiales</taxon>
        <taxon>Kineosporiaceae</taxon>
        <taxon>Pseudokineococcus</taxon>
    </lineage>
</organism>
<dbReference type="PANTHER" id="PTHR43649:SF16">
    <property type="entry name" value="SUGAR-BINDING LIPOPROTEIN"/>
    <property type="match status" value="1"/>
</dbReference>
<comment type="caution">
    <text evidence="1">The sequence shown here is derived from an EMBL/GenBank/DDBJ whole genome shotgun (WGS) entry which is preliminary data.</text>
</comment>
<keyword evidence="2" id="KW-1185">Reference proteome</keyword>
<evidence type="ECO:0000313" key="1">
    <source>
        <dbReference type="EMBL" id="ROP43407.1"/>
    </source>
</evidence>
<protein>
    <submittedName>
        <fullName evidence="1">ABC-type glycerol-3-phosphate transport system substrate-binding protein</fullName>
    </submittedName>
</protein>
<dbReference type="InterPro" id="IPR006059">
    <property type="entry name" value="SBP"/>
</dbReference>